<dbReference type="PANTHER" id="PTHR43228:SF1">
    <property type="entry name" value="TWO-COMPONENT RESPONSE REGULATOR ARR22"/>
    <property type="match status" value="1"/>
</dbReference>
<dbReference type="Pfam" id="PF00072">
    <property type="entry name" value="Response_reg"/>
    <property type="match status" value="1"/>
</dbReference>
<dbReference type="GO" id="GO:0042802">
    <property type="term" value="F:identical protein binding"/>
    <property type="evidence" value="ECO:0007669"/>
    <property type="project" value="InterPro"/>
</dbReference>
<keyword evidence="1" id="KW-0597">Phosphoprotein</keyword>
<dbReference type="EMBL" id="LSTO01000001">
    <property type="protein sequence ID" value="OWW21477.1"/>
    <property type="molecule type" value="Genomic_DNA"/>
</dbReference>
<feature type="domain" description="Response regulatory" evidence="2">
    <location>
        <begin position="13"/>
        <end position="132"/>
    </location>
</feature>
<dbReference type="PROSITE" id="PS50110">
    <property type="entry name" value="RESPONSE_REGULATORY"/>
    <property type="match status" value="1"/>
</dbReference>
<proteinExistence type="predicted"/>
<dbReference type="GO" id="GO:0000160">
    <property type="term" value="P:phosphorelay signal transduction system"/>
    <property type="evidence" value="ECO:0007669"/>
    <property type="project" value="InterPro"/>
</dbReference>
<evidence type="ECO:0000313" key="3">
    <source>
        <dbReference type="EMBL" id="OWW21477.1"/>
    </source>
</evidence>
<sequence>MATIINQRLAHLRSLVVDDMAAMRQNIRTQLGQLGIPHVDQASTPDEAISYIRRGAYDVIICDYNLNRETNGQQMLEFLRSQNILPASTMFIMVTAETNYDLVASAAEFQPDAYMVKPLTGGKLLERIERLLDKQTALRQIIGRLNLKDVAGAVAECDRAIQAQPKWSLDIMKLKANALLELGKPEEARTVYDAALKLRDDLVWAHYGLARCHFASGQLEEAKAVAQGIIEQNAQYVMAYDMLAKVAEAQGKEQEALDALNRSYEVIPSARRSRMVGDVAYRTGNLEQARTAFDRTLKHTRGSLTAQPSDLLSLAQVHVDAGEPHAALQLLSSAPKHYAESDAFSATQAAVLAQAHIGMGDLELAQHAFERAKSLAGEARADGAALALAKAAFSIGRDDEGASILSKAVRADHENTRLVSLARKVLKDSGKEELAAEVVDGALDQVNAIVAEANALMRKAQFDESLQKLEEALQGMPENTGVLLAAAQLHLLWMSQKGLNLDYVARVNNYLAKLDTLMPGNERVAKMYRFMRETLSRAKK</sequence>
<dbReference type="InterPro" id="IPR011006">
    <property type="entry name" value="CheY-like_superfamily"/>
</dbReference>
<dbReference type="Pfam" id="PF07721">
    <property type="entry name" value="TPR_4"/>
    <property type="match status" value="1"/>
</dbReference>
<dbReference type="InterPro" id="IPR019734">
    <property type="entry name" value="TPR_rpt"/>
</dbReference>
<dbReference type="SMART" id="SM00448">
    <property type="entry name" value="REC"/>
    <property type="match status" value="1"/>
</dbReference>
<dbReference type="Pfam" id="PF14559">
    <property type="entry name" value="TPR_19"/>
    <property type="match status" value="1"/>
</dbReference>
<dbReference type="InterPro" id="IPR011990">
    <property type="entry name" value="TPR-like_helical_dom_sf"/>
</dbReference>
<dbReference type="PANTHER" id="PTHR43228">
    <property type="entry name" value="TWO-COMPONENT RESPONSE REGULATOR"/>
    <property type="match status" value="1"/>
</dbReference>
<dbReference type="OrthoDB" id="7298659at2"/>
<protein>
    <submittedName>
        <fullName evidence="3">Response regulator receiver protein</fullName>
    </submittedName>
</protein>
<dbReference type="SUPFAM" id="SSF52172">
    <property type="entry name" value="CheY-like"/>
    <property type="match status" value="1"/>
</dbReference>
<name>A0A254TH42_9BURK</name>
<organism evidence="3 4">
    <name type="scientific">Noviherbaspirillum denitrificans</name>
    <dbReference type="NCBI Taxonomy" id="1968433"/>
    <lineage>
        <taxon>Bacteria</taxon>
        <taxon>Pseudomonadati</taxon>
        <taxon>Pseudomonadota</taxon>
        <taxon>Betaproteobacteria</taxon>
        <taxon>Burkholderiales</taxon>
        <taxon>Oxalobacteraceae</taxon>
        <taxon>Noviherbaspirillum</taxon>
    </lineage>
</organism>
<comment type="caution">
    <text evidence="3">The sequence shown here is derived from an EMBL/GenBank/DDBJ whole genome shotgun (WGS) entry which is preliminary data.</text>
</comment>
<reference evidence="3 4" key="1">
    <citation type="submission" date="2016-02" db="EMBL/GenBank/DDBJ databases">
        <authorList>
            <person name="Wen L."/>
            <person name="He K."/>
            <person name="Yang H."/>
        </authorList>
    </citation>
    <scope>NUCLEOTIDE SEQUENCE [LARGE SCALE GENOMIC DNA]</scope>
    <source>
        <strain evidence="3 4">TSA40</strain>
    </source>
</reference>
<dbReference type="SUPFAM" id="SSF48452">
    <property type="entry name" value="TPR-like"/>
    <property type="match status" value="2"/>
</dbReference>
<dbReference type="Proteomes" id="UP000197535">
    <property type="component" value="Unassembled WGS sequence"/>
</dbReference>
<evidence type="ECO:0000256" key="1">
    <source>
        <dbReference type="PROSITE-ProRule" id="PRU00169"/>
    </source>
</evidence>
<accession>A0A254TH42</accession>
<dbReference type="InterPro" id="IPR011717">
    <property type="entry name" value="TPR-4"/>
</dbReference>
<dbReference type="Gene3D" id="1.25.40.10">
    <property type="entry name" value="Tetratricopeptide repeat domain"/>
    <property type="match status" value="2"/>
</dbReference>
<feature type="modified residue" description="4-aspartylphosphate" evidence="1">
    <location>
        <position position="63"/>
    </location>
</feature>
<dbReference type="Gene3D" id="3.40.50.2300">
    <property type="match status" value="1"/>
</dbReference>
<dbReference type="AlphaFoldDB" id="A0A254TH42"/>
<evidence type="ECO:0000259" key="2">
    <source>
        <dbReference type="PROSITE" id="PS50110"/>
    </source>
</evidence>
<keyword evidence="4" id="KW-1185">Reference proteome</keyword>
<dbReference type="InterPro" id="IPR001789">
    <property type="entry name" value="Sig_transdc_resp-reg_receiver"/>
</dbReference>
<dbReference type="Pfam" id="PF13181">
    <property type="entry name" value="TPR_8"/>
    <property type="match status" value="1"/>
</dbReference>
<dbReference type="RefSeq" id="WP_088708332.1">
    <property type="nucleotide sequence ID" value="NZ_LSTO01000001.1"/>
</dbReference>
<dbReference type="SMART" id="SM00028">
    <property type="entry name" value="TPR"/>
    <property type="match status" value="6"/>
</dbReference>
<dbReference type="InterPro" id="IPR052048">
    <property type="entry name" value="ST_Response_Regulator"/>
</dbReference>
<evidence type="ECO:0000313" key="4">
    <source>
        <dbReference type="Proteomes" id="UP000197535"/>
    </source>
</evidence>
<gene>
    <name evidence="3" type="ORF">AYR66_20290</name>
</gene>